<dbReference type="EMBL" id="DF237738">
    <property type="protein sequence ID" value="GAQ91465.1"/>
    <property type="molecule type" value="Genomic_DNA"/>
</dbReference>
<dbReference type="Proteomes" id="UP000054558">
    <property type="component" value="Unassembled WGS sequence"/>
</dbReference>
<protein>
    <recommendedName>
        <fullName evidence="1">DUF5901 domain-containing protein</fullName>
    </recommendedName>
</protein>
<sequence length="620" mass="68614">MAAVQLLLSDLLLAHTPVEQEMLLAMAAVSREFRSVAQAGWRARQVQYQLGLQRHCEAGIELSRRTGQDALDARDVSRKKKGLPREARDSFARAVIAECDPEGACDPGDVIRYCCDEFVRNGKGGKKGVRARVERYVSFKAAMPPCSGHVTTVLHQYLHRYVSTGSQTVLEAAPKARLLCEALQGETTHVTLADMSHYIQGRCSLGATIVHCQRRSARFTGLVHALAARGLTLRPDSRMCSDFIEQEGKWSLEVVVNVMDEMRFYFEHTRYASEVRHASSELAKSRALRQWVAEGGTLGSPGLPLSLVRQRDTLFERQRLGHAASTELEFNTFIIDIDSSARDQDRFPDTDEYTVYFKNPLINVVRCDLLSAEVPNVAFNVDTSNQNFALEEVVGSNAPFVVAFEIQQGHYDITGLSNEIQRLLNIYTHGTGSPYTVSSITSQNKVIFRAAAPVTRFRLRFDLGDNCSGLLGFGNDATPFNDTVVSTDDPMYAKALLSTAYVDTSGDHCVFLTSPELGTNFHEVSYQKTQMGLVTSMPANSFGKIALAGAAGSLVIYTPSTGFPIFKEFRPPIGKLDQLTIKWLRRDSSRVDFKGLDNSLQLQFKSVTRSLGAPNFGGFF</sequence>
<name>A0A1Y1IKR4_KLENI</name>
<evidence type="ECO:0000313" key="3">
    <source>
        <dbReference type="Proteomes" id="UP000054558"/>
    </source>
</evidence>
<evidence type="ECO:0000313" key="2">
    <source>
        <dbReference type="EMBL" id="GAQ91465.1"/>
    </source>
</evidence>
<proteinExistence type="predicted"/>
<organism evidence="2 3">
    <name type="scientific">Klebsormidium nitens</name>
    <name type="common">Green alga</name>
    <name type="synonym">Ulothrix nitens</name>
    <dbReference type="NCBI Taxonomy" id="105231"/>
    <lineage>
        <taxon>Eukaryota</taxon>
        <taxon>Viridiplantae</taxon>
        <taxon>Streptophyta</taxon>
        <taxon>Klebsormidiophyceae</taxon>
        <taxon>Klebsormidiales</taxon>
        <taxon>Klebsormidiaceae</taxon>
        <taxon>Klebsormidium</taxon>
    </lineage>
</organism>
<evidence type="ECO:0000259" key="1">
    <source>
        <dbReference type="Pfam" id="PF19254"/>
    </source>
</evidence>
<accession>A0A1Y1IKR4</accession>
<dbReference type="OrthoDB" id="118475at2759"/>
<dbReference type="Pfam" id="PF19254">
    <property type="entry name" value="DUF5901"/>
    <property type="match status" value="1"/>
</dbReference>
<reference evidence="2 3" key="1">
    <citation type="journal article" date="2014" name="Nat. Commun.">
        <title>Klebsormidium flaccidum genome reveals primary factors for plant terrestrial adaptation.</title>
        <authorList>
            <person name="Hori K."/>
            <person name="Maruyama F."/>
            <person name="Fujisawa T."/>
            <person name="Togashi T."/>
            <person name="Yamamoto N."/>
            <person name="Seo M."/>
            <person name="Sato S."/>
            <person name="Yamada T."/>
            <person name="Mori H."/>
            <person name="Tajima N."/>
            <person name="Moriyama T."/>
            <person name="Ikeuchi M."/>
            <person name="Watanabe M."/>
            <person name="Wada H."/>
            <person name="Kobayashi K."/>
            <person name="Saito M."/>
            <person name="Masuda T."/>
            <person name="Sasaki-Sekimoto Y."/>
            <person name="Mashiguchi K."/>
            <person name="Awai K."/>
            <person name="Shimojima M."/>
            <person name="Masuda S."/>
            <person name="Iwai M."/>
            <person name="Nobusawa T."/>
            <person name="Narise T."/>
            <person name="Kondo S."/>
            <person name="Saito H."/>
            <person name="Sato R."/>
            <person name="Murakawa M."/>
            <person name="Ihara Y."/>
            <person name="Oshima-Yamada Y."/>
            <person name="Ohtaka K."/>
            <person name="Satoh M."/>
            <person name="Sonobe K."/>
            <person name="Ishii M."/>
            <person name="Ohtani R."/>
            <person name="Kanamori-Sato M."/>
            <person name="Honoki R."/>
            <person name="Miyazaki D."/>
            <person name="Mochizuki H."/>
            <person name="Umetsu J."/>
            <person name="Higashi K."/>
            <person name="Shibata D."/>
            <person name="Kamiya Y."/>
            <person name="Sato N."/>
            <person name="Nakamura Y."/>
            <person name="Tabata S."/>
            <person name="Ida S."/>
            <person name="Kurokawa K."/>
            <person name="Ohta H."/>
        </authorList>
    </citation>
    <scope>NUCLEOTIDE SEQUENCE [LARGE SCALE GENOMIC DNA]</scope>
    <source>
        <strain evidence="2 3">NIES-2285</strain>
    </source>
</reference>
<feature type="domain" description="DUF5901" evidence="1">
    <location>
        <begin position="331"/>
        <end position="505"/>
    </location>
</feature>
<gene>
    <name evidence="2" type="ORF">KFL_007890140</name>
</gene>
<dbReference type="AlphaFoldDB" id="A0A1Y1IKR4"/>
<dbReference type="InterPro" id="IPR045420">
    <property type="entry name" value="DUF5901"/>
</dbReference>
<keyword evidence="3" id="KW-1185">Reference proteome</keyword>